<reference evidence="9 10" key="1">
    <citation type="submission" date="2019-11" db="EMBL/GenBank/DDBJ databases">
        <title>Draft genome sequences of five Paenibacillus species of dairy origin.</title>
        <authorList>
            <person name="Olajide A.M."/>
            <person name="Chen S."/>
            <person name="Lapointe G."/>
        </authorList>
    </citation>
    <scope>NUCLEOTIDE SEQUENCE [LARGE SCALE GENOMIC DNA]</scope>
    <source>
        <strain evidence="9 10">2CS3</strain>
    </source>
</reference>
<dbReference type="InterPro" id="IPR052173">
    <property type="entry name" value="Beta-lactam_resp_regulator"/>
</dbReference>
<dbReference type="RefSeq" id="WP_155615430.1">
    <property type="nucleotide sequence ID" value="NZ_JBDLZV010000001.1"/>
</dbReference>
<evidence type="ECO:0000256" key="2">
    <source>
        <dbReference type="ARBA" id="ARBA00022723"/>
    </source>
</evidence>
<organism evidence="9 10">
    <name type="scientific">Paenibacillus validus</name>
    <dbReference type="NCBI Taxonomy" id="44253"/>
    <lineage>
        <taxon>Bacteria</taxon>
        <taxon>Bacillati</taxon>
        <taxon>Bacillota</taxon>
        <taxon>Bacilli</taxon>
        <taxon>Bacillales</taxon>
        <taxon>Paenibacillaceae</taxon>
        <taxon>Paenibacillus</taxon>
    </lineage>
</organism>
<dbReference type="Pfam" id="PF01435">
    <property type="entry name" value="Peptidase_M48"/>
    <property type="match status" value="1"/>
</dbReference>
<protein>
    <submittedName>
        <fullName evidence="9">M48 family metalloprotease</fullName>
    </submittedName>
</protein>
<accession>A0A7X2ZDU0</accession>
<keyword evidence="7" id="KW-1133">Transmembrane helix</keyword>
<dbReference type="PANTHER" id="PTHR34978:SF3">
    <property type="entry name" value="SLR0241 PROTEIN"/>
    <property type="match status" value="1"/>
</dbReference>
<dbReference type="AlphaFoldDB" id="A0A7X2ZDU0"/>
<evidence type="ECO:0000256" key="6">
    <source>
        <dbReference type="RuleBase" id="RU003983"/>
    </source>
</evidence>
<dbReference type="GO" id="GO:0046872">
    <property type="term" value="F:metal ion binding"/>
    <property type="evidence" value="ECO:0007669"/>
    <property type="project" value="UniProtKB-KW"/>
</dbReference>
<feature type="domain" description="Peptidase M48" evidence="8">
    <location>
        <begin position="117"/>
        <end position="186"/>
    </location>
</feature>
<feature type="transmembrane region" description="Helical" evidence="7">
    <location>
        <begin position="180"/>
        <end position="198"/>
    </location>
</feature>
<dbReference type="PROSITE" id="PS51257">
    <property type="entry name" value="PROKAR_LIPOPROTEIN"/>
    <property type="match status" value="1"/>
</dbReference>
<dbReference type="GO" id="GO:0006508">
    <property type="term" value="P:proteolysis"/>
    <property type="evidence" value="ECO:0007669"/>
    <property type="project" value="UniProtKB-KW"/>
</dbReference>
<dbReference type="Proteomes" id="UP000450917">
    <property type="component" value="Unassembled WGS sequence"/>
</dbReference>
<dbReference type="GO" id="GO:0004222">
    <property type="term" value="F:metalloendopeptidase activity"/>
    <property type="evidence" value="ECO:0007669"/>
    <property type="project" value="InterPro"/>
</dbReference>
<keyword evidence="1 6" id="KW-0645">Protease</keyword>
<keyword evidence="3 6" id="KW-0378">Hydrolase</keyword>
<proteinExistence type="inferred from homology"/>
<gene>
    <name evidence="9" type="ORF">GNP93_20625</name>
</gene>
<comment type="similarity">
    <text evidence="6">Belongs to the peptidase M48 family.</text>
</comment>
<keyword evidence="4 6" id="KW-0862">Zinc</keyword>
<name>A0A7X2ZDU0_9BACL</name>
<evidence type="ECO:0000259" key="8">
    <source>
        <dbReference type="Pfam" id="PF01435"/>
    </source>
</evidence>
<comment type="caution">
    <text evidence="9">The sequence shown here is derived from an EMBL/GenBank/DDBJ whole genome shotgun (WGS) entry which is preliminary data.</text>
</comment>
<evidence type="ECO:0000256" key="4">
    <source>
        <dbReference type="ARBA" id="ARBA00022833"/>
    </source>
</evidence>
<dbReference type="Gene3D" id="3.30.2010.10">
    <property type="entry name" value="Metalloproteases ('zincins'), catalytic domain"/>
    <property type="match status" value="1"/>
</dbReference>
<feature type="transmembrane region" description="Helical" evidence="7">
    <location>
        <begin position="267"/>
        <end position="285"/>
    </location>
</feature>
<evidence type="ECO:0000256" key="1">
    <source>
        <dbReference type="ARBA" id="ARBA00022670"/>
    </source>
</evidence>
<feature type="transmembrane region" description="Helical" evidence="7">
    <location>
        <begin position="12"/>
        <end position="34"/>
    </location>
</feature>
<keyword evidence="7" id="KW-0812">Transmembrane</keyword>
<dbReference type="CDD" id="cd07326">
    <property type="entry name" value="M56_BlaR1_MecR1_like"/>
    <property type="match status" value="1"/>
</dbReference>
<keyword evidence="7" id="KW-0472">Membrane</keyword>
<evidence type="ECO:0000256" key="5">
    <source>
        <dbReference type="ARBA" id="ARBA00023049"/>
    </source>
</evidence>
<dbReference type="InterPro" id="IPR001915">
    <property type="entry name" value="Peptidase_M48"/>
</dbReference>
<sequence length="286" mass="33269">MKKIQNPAEFAFGVFVAVACIIWIQLAWSFFHQFNDLNWIPDFMRLSRFVWQDFWFAHSFGEAVLTFISIITISALVFNGFKDVFDHLRWNRFVRQHKDERLSEHWNRKFAFLGMPILVIKEQQFLALTSGISNPKIILSTGLIQGLDEKEMEAVLLHEAYHVTYRHPIKKWLLKRLARVMFYIPVLKGLSNYYAIWIELLADRFAIERMEDSTPIASALVKMINLGSIHFVPICADFSKTAINYRLKQILDLEERQGVELFSNKTLVSSVGIGMLVTTIVIFSCL</sequence>
<evidence type="ECO:0000256" key="3">
    <source>
        <dbReference type="ARBA" id="ARBA00022801"/>
    </source>
</evidence>
<dbReference type="EMBL" id="WNZX01000020">
    <property type="protein sequence ID" value="MUG73041.1"/>
    <property type="molecule type" value="Genomic_DNA"/>
</dbReference>
<keyword evidence="10" id="KW-1185">Reference proteome</keyword>
<keyword evidence="5 6" id="KW-0482">Metalloprotease</keyword>
<comment type="cofactor">
    <cofactor evidence="6">
        <name>Zn(2+)</name>
        <dbReference type="ChEBI" id="CHEBI:29105"/>
    </cofactor>
    <text evidence="6">Binds 1 zinc ion per subunit.</text>
</comment>
<evidence type="ECO:0000256" key="7">
    <source>
        <dbReference type="SAM" id="Phobius"/>
    </source>
</evidence>
<evidence type="ECO:0000313" key="10">
    <source>
        <dbReference type="Proteomes" id="UP000450917"/>
    </source>
</evidence>
<dbReference type="PANTHER" id="PTHR34978">
    <property type="entry name" value="POSSIBLE SENSOR-TRANSDUCER PROTEIN BLAR"/>
    <property type="match status" value="1"/>
</dbReference>
<keyword evidence="2" id="KW-0479">Metal-binding</keyword>
<evidence type="ECO:0000313" key="9">
    <source>
        <dbReference type="EMBL" id="MUG73041.1"/>
    </source>
</evidence>
<feature type="transmembrane region" description="Helical" evidence="7">
    <location>
        <begin position="54"/>
        <end position="81"/>
    </location>
</feature>